<gene>
    <name evidence="2" type="ORF">ERS852411_02031</name>
</gene>
<dbReference type="PANTHER" id="PTHR43236:SF2">
    <property type="entry name" value="BLL0069 PROTEIN"/>
    <property type="match status" value="1"/>
</dbReference>
<dbReference type="InterPro" id="IPR010359">
    <property type="entry name" value="IrrE_HExxH"/>
</dbReference>
<sequence length="208" mass="23636">MTAWETLIHCNITKLPIDLDQICKSLGILLCSYTQGYQILKESNLGNETFGADGFLIRGKRGAVILYNPHLSPGRRRYTVAHEIGHYCLNHGTGIIHRDAKEQKPRPQIEIEADRFAAQLLSPACVLRALHVGGPFAIRQLCHISQQAAEIAFQRLKRLHDLDAQWMEERSCSYFFQSGTEWCLYRQFEPYILATTRHLPAQNPCSAS</sequence>
<evidence type="ECO:0000313" key="2">
    <source>
        <dbReference type="EMBL" id="CUO71617.1"/>
    </source>
</evidence>
<evidence type="ECO:0000259" key="1">
    <source>
        <dbReference type="Pfam" id="PF06114"/>
    </source>
</evidence>
<dbReference type="InterPro" id="IPR052345">
    <property type="entry name" value="Rad_response_metalloprotease"/>
</dbReference>
<accession>A0A174HE12</accession>
<dbReference type="RefSeq" id="WP_021632700.1">
    <property type="nucleotide sequence ID" value="NZ_CAAKOI010000525.1"/>
</dbReference>
<dbReference type="AlphaFoldDB" id="A0A174HE12"/>
<feature type="domain" description="IrrE N-terminal-like" evidence="1">
    <location>
        <begin position="58"/>
        <end position="130"/>
    </location>
</feature>
<proteinExistence type="predicted"/>
<dbReference type="Gene3D" id="1.10.10.2910">
    <property type="match status" value="1"/>
</dbReference>
<protein>
    <submittedName>
        <fullName evidence="2">Domain of uncharacterized function (DUF955)</fullName>
    </submittedName>
</protein>
<dbReference type="EMBL" id="CYZT01000150">
    <property type="protein sequence ID" value="CUO71617.1"/>
    <property type="molecule type" value="Genomic_DNA"/>
</dbReference>
<reference evidence="2 3" key="1">
    <citation type="submission" date="2015-09" db="EMBL/GenBank/DDBJ databases">
        <authorList>
            <consortium name="Pathogen Informatics"/>
        </authorList>
    </citation>
    <scope>NUCLEOTIDE SEQUENCE [LARGE SCALE GENOMIC DNA]</scope>
    <source>
        <strain evidence="2 3">2789STDY5608854</strain>
    </source>
</reference>
<dbReference type="Proteomes" id="UP000095746">
    <property type="component" value="Unassembled WGS sequence"/>
</dbReference>
<name>A0A174HE12_FLAPL</name>
<dbReference type="PANTHER" id="PTHR43236">
    <property type="entry name" value="ANTITOXIN HIGA1"/>
    <property type="match status" value="1"/>
</dbReference>
<evidence type="ECO:0000313" key="3">
    <source>
        <dbReference type="Proteomes" id="UP000095746"/>
    </source>
</evidence>
<organism evidence="2 3">
    <name type="scientific">Flavonifractor plautii</name>
    <name type="common">Fusobacterium plautii</name>
    <dbReference type="NCBI Taxonomy" id="292800"/>
    <lineage>
        <taxon>Bacteria</taxon>
        <taxon>Bacillati</taxon>
        <taxon>Bacillota</taxon>
        <taxon>Clostridia</taxon>
        <taxon>Eubacteriales</taxon>
        <taxon>Oscillospiraceae</taxon>
        <taxon>Flavonifractor</taxon>
    </lineage>
</organism>
<dbReference type="Pfam" id="PF06114">
    <property type="entry name" value="Peptidase_M78"/>
    <property type="match status" value="1"/>
</dbReference>